<organism evidence="1 2">
    <name type="scientific">Wickerhamomyces anomalus (strain ATCC 58044 / CBS 1984 / NCYC 433 / NRRL Y-366-8)</name>
    <name type="common">Yeast</name>
    <name type="synonym">Hansenula anomala</name>
    <dbReference type="NCBI Taxonomy" id="683960"/>
    <lineage>
        <taxon>Eukaryota</taxon>
        <taxon>Fungi</taxon>
        <taxon>Dikarya</taxon>
        <taxon>Ascomycota</taxon>
        <taxon>Saccharomycotina</taxon>
        <taxon>Saccharomycetes</taxon>
        <taxon>Phaffomycetales</taxon>
        <taxon>Wickerhamomycetaceae</taxon>
        <taxon>Wickerhamomyces</taxon>
    </lineage>
</organism>
<dbReference type="PANTHER" id="PTHR19288">
    <property type="entry name" value="4-NITROPHENYLPHOSPHATASE-RELATED"/>
    <property type="match status" value="1"/>
</dbReference>
<dbReference type="RefSeq" id="XP_019041494.1">
    <property type="nucleotide sequence ID" value="XM_019182974.1"/>
</dbReference>
<dbReference type="OrthoDB" id="10251048at2759"/>
<name>A0A1E3PBM7_WICAA</name>
<dbReference type="GO" id="GO:0005737">
    <property type="term" value="C:cytoplasm"/>
    <property type="evidence" value="ECO:0007669"/>
    <property type="project" value="TreeGrafter"/>
</dbReference>
<dbReference type="GO" id="GO:0016791">
    <property type="term" value="F:phosphatase activity"/>
    <property type="evidence" value="ECO:0007669"/>
    <property type="project" value="TreeGrafter"/>
</dbReference>
<dbReference type="InterPro" id="IPR023214">
    <property type="entry name" value="HAD_sf"/>
</dbReference>
<dbReference type="PANTHER" id="PTHR19288:SF93">
    <property type="entry name" value="FI11325P-RELATED"/>
    <property type="match status" value="1"/>
</dbReference>
<keyword evidence="2" id="KW-1185">Reference proteome</keyword>
<dbReference type="SUPFAM" id="SSF56784">
    <property type="entry name" value="HAD-like"/>
    <property type="match status" value="1"/>
</dbReference>
<evidence type="ECO:0008006" key="3">
    <source>
        <dbReference type="Google" id="ProtNLM"/>
    </source>
</evidence>
<evidence type="ECO:0000313" key="1">
    <source>
        <dbReference type="EMBL" id="ODQ62287.1"/>
    </source>
</evidence>
<dbReference type="AlphaFoldDB" id="A0A1E3PBM7"/>
<evidence type="ECO:0000313" key="2">
    <source>
        <dbReference type="Proteomes" id="UP000094112"/>
    </source>
</evidence>
<dbReference type="GeneID" id="30200220"/>
<dbReference type="Proteomes" id="UP000094112">
    <property type="component" value="Unassembled WGS sequence"/>
</dbReference>
<dbReference type="InterPro" id="IPR006353">
    <property type="entry name" value="HAD-SF_hydro_IIA_CECR5"/>
</dbReference>
<dbReference type="Pfam" id="PF13242">
    <property type="entry name" value="Hydrolase_like"/>
    <property type="match status" value="1"/>
</dbReference>
<proteinExistence type="predicted"/>
<dbReference type="InterPro" id="IPR036412">
    <property type="entry name" value="HAD-like_sf"/>
</dbReference>
<dbReference type="Gene3D" id="3.40.50.1000">
    <property type="entry name" value="HAD superfamily/HAD-like"/>
    <property type="match status" value="2"/>
</dbReference>
<protein>
    <recommendedName>
        <fullName evidence="3">HAD-superfamily hydrolase</fullName>
    </recommendedName>
</protein>
<sequence length="354" mass="39588">MFTSTFKRQLIPTFSRALHSSSALRTKAHEAGFVFDMDGVLVKGKKAIPKAKEALQLLDERNIAWILMTNGGGVSEAQRAEFLSEELDLDIDIDQIVQSHTPLVTLPNKSEQKVLVIGGDGDKSRKVAENYGFGLALTPADYIKTTPAIWPFHRKELLEFGRNLPGIDDLKIDSILVFNDPRDLGTDLQVIFDVLKRDPNTPVIFSNNDWLWANEYKEPRFGQGVIRFIIEQMYKEIHGKEANRTILGKPTKVAYDYAHHILINRSIHLNQISDIPKSSLTLGEEIKGSHIKQVFMVGDNPASDIIGGYNYGWNTALVRTGVYRDGDQLPCKPTVIADDVYGAVHQGIKHLGLL</sequence>
<dbReference type="NCBIfam" id="TIGR01460">
    <property type="entry name" value="HAD-SF-IIA"/>
    <property type="match status" value="1"/>
</dbReference>
<reference evidence="1 2" key="1">
    <citation type="journal article" date="2016" name="Proc. Natl. Acad. Sci. U.S.A.">
        <title>Comparative genomics of biotechnologically important yeasts.</title>
        <authorList>
            <person name="Riley R."/>
            <person name="Haridas S."/>
            <person name="Wolfe K.H."/>
            <person name="Lopes M.R."/>
            <person name="Hittinger C.T."/>
            <person name="Goeker M."/>
            <person name="Salamov A.A."/>
            <person name="Wisecaver J.H."/>
            <person name="Long T.M."/>
            <person name="Calvey C.H."/>
            <person name="Aerts A.L."/>
            <person name="Barry K.W."/>
            <person name="Choi C."/>
            <person name="Clum A."/>
            <person name="Coughlan A.Y."/>
            <person name="Deshpande S."/>
            <person name="Douglass A.P."/>
            <person name="Hanson S.J."/>
            <person name="Klenk H.-P."/>
            <person name="LaButti K.M."/>
            <person name="Lapidus A."/>
            <person name="Lindquist E.A."/>
            <person name="Lipzen A.M."/>
            <person name="Meier-Kolthoff J.P."/>
            <person name="Ohm R.A."/>
            <person name="Otillar R.P."/>
            <person name="Pangilinan J.L."/>
            <person name="Peng Y."/>
            <person name="Rokas A."/>
            <person name="Rosa C.A."/>
            <person name="Scheuner C."/>
            <person name="Sibirny A.A."/>
            <person name="Slot J.C."/>
            <person name="Stielow J.B."/>
            <person name="Sun H."/>
            <person name="Kurtzman C.P."/>
            <person name="Blackwell M."/>
            <person name="Grigoriev I.V."/>
            <person name="Jeffries T.W."/>
        </authorList>
    </citation>
    <scope>NUCLEOTIDE SEQUENCE [LARGE SCALE GENOMIC DNA]</scope>
    <source>
        <strain evidence="2">ATCC 58044 / CBS 1984 / NCYC 433 / NRRL Y-366-8</strain>
    </source>
</reference>
<gene>
    <name evidence="1" type="ORF">WICANDRAFT_60354</name>
</gene>
<dbReference type="Pfam" id="PF13344">
    <property type="entry name" value="Hydrolase_6"/>
    <property type="match status" value="1"/>
</dbReference>
<accession>A0A1E3PBM7</accession>
<dbReference type="EMBL" id="KV454208">
    <property type="protein sequence ID" value="ODQ62287.1"/>
    <property type="molecule type" value="Genomic_DNA"/>
</dbReference>
<dbReference type="InterPro" id="IPR006357">
    <property type="entry name" value="HAD-SF_hydro_IIA"/>
</dbReference>
<dbReference type="STRING" id="683960.A0A1E3PBM7"/>
<dbReference type="NCBIfam" id="TIGR01456">
    <property type="entry name" value="CECR5"/>
    <property type="match status" value="1"/>
</dbReference>